<dbReference type="InterPro" id="IPR036322">
    <property type="entry name" value="WD40_repeat_dom_sf"/>
</dbReference>
<gene>
    <name evidence="1" type="ORF">TTHERM_00621160</name>
</gene>
<dbReference type="SUPFAM" id="SSF50978">
    <property type="entry name" value="WD40 repeat-like"/>
    <property type="match status" value="2"/>
</dbReference>
<evidence type="ECO:0000313" key="2">
    <source>
        <dbReference type="Proteomes" id="UP000009168"/>
    </source>
</evidence>
<dbReference type="KEGG" id="tet:TTHERM_00621160"/>
<proteinExistence type="predicted"/>
<dbReference type="RefSeq" id="XP_001017941.1">
    <property type="nucleotide sequence ID" value="XM_001017941.3"/>
</dbReference>
<sequence length="670" mass="77638">MESNQDITGYYIQPSFSKMIVTHAGNLCDFAGANNIGLWDPKSMKNLNLITGIPAQDSQIYAKAMIGGNGNRIIMYSADKFQIMDLDNKKDPLIWEKISTTDDIQQIAINPSNTKEICVLMVSGYINIWDIEEKKIIQSFQTIRKMYRRIQIFPGGKYLALQDKGGFEINILERSTGIEQKITFKSPASRFLVLNENEIAIVLKNYVQIRNIAWGIHNIQAQLICDDPSENFESVLLLNNNKWLIAAGEKGILRVWDIEQQKIKFQLDTNSFNDAHKLARLNHIHSIFILQKSQKLCVLNSEERRLRVFKIDENFENPEFQKSFQYDSDYSTSINSFEMAFSLNGKNLIGLFSQKGNFIEDEVVFTKEIEILDLDTSTIIASKDLSQPGYILEQETMRSNGQNKLYYRVKSESNSQRFYLEFDVEKFLSLPQDKRSDPKNNSLYENWSNFSVQNEGQFVTFTPIESHIDSIIVAYGVTVPDLAKGDLVVKYGISVYDYKINQRWQHLFETDFIVKFSCMIDRNTIAFVNPKNCIEFWNIESNDMIKQFDLSEYKFVISKFLISQDLLIIVDPQNKLHVIDLETEDELDQIQLCIGETIKSIQMVGHNKCIVLYQNETIQKVDLEEFKIEKHNRNQPITNILVLPKESKQEEPLVLLLIEEYVEIRNFKNI</sequence>
<dbReference type="STRING" id="312017.Q23ME3"/>
<dbReference type="GeneID" id="7827272"/>
<dbReference type="Gene3D" id="2.130.10.10">
    <property type="entry name" value="YVTN repeat-like/Quinoprotein amine dehydrogenase"/>
    <property type="match status" value="1"/>
</dbReference>
<dbReference type="HOGENOM" id="CLU_410239_0_0_1"/>
<dbReference type="Proteomes" id="UP000009168">
    <property type="component" value="Unassembled WGS sequence"/>
</dbReference>
<dbReference type="AlphaFoldDB" id="Q23ME3"/>
<reference evidence="2" key="1">
    <citation type="journal article" date="2006" name="PLoS Biol.">
        <title>Macronuclear genome sequence of the ciliate Tetrahymena thermophila, a model eukaryote.</title>
        <authorList>
            <person name="Eisen J.A."/>
            <person name="Coyne R.S."/>
            <person name="Wu M."/>
            <person name="Wu D."/>
            <person name="Thiagarajan M."/>
            <person name="Wortman J.R."/>
            <person name="Badger J.H."/>
            <person name="Ren Q."/>
            <person name="Amedeo P."/>
            <person name="Jones K.M."/>
            <person name="Tallon L.J."/>
            <person name="Delcher A.L."/>
            <person name="Salzberg S.L."/>
            <person name="Silva J.C."/>
            <person name="Haas B.J."/>
            <person name="Majoros W.H."/>
            <person name="Farzad M."/>
            <person name="Carlton J.M."/>
            <person name="Smith R.K. Jr."/>
            <person name="Garg J."/>
            <person name="Pearlman R.E."/>
            <person name="Karrer K.M."/>
            <person name="Sun L."/>
            <person name="Manning G."/>
            <person name="Elde N.C."/>
            <person name="Turkewitz A.P."/>
            <person name="Asai D.J."/>
            <person name="Wilkes D.E."/>
            <person name="Wang Y."/>
            <person name="Cai H."/>
            <person name="Collins K."/>
            <person name="Stewart B.A."/>
            <person name="Lee S.R."/>
            <person name="Wilamowska K."/>
            <person name="Weinberg Z."/>
            <person name="Ruzzo W.L."/>
            <person name="Wloga D."/>
            <person name="Gaertig J."/>
            <person name="Frankel J."/>
            <person name="Tsao C.-C."/>
            <person name="Gorovsky M.A."/>
            <person name="Keeling P.J."/>
            <person name="Waller R.F."/>
            <person name="Patron N.J."/>
            <person name="Cherry J.M."/>
            <person name="Stover N.A."/>
            <person name="Krieger C.J."/>
            <person name="del Toro C."/>
            <person name="Ryder H.F."/>
            <person name="Williamson S.C."/>
            <person name="Barbeau R.A."/>
            <person name="Hamilton E.P."/>
            <person name="Orias E."/>
        </authorList>
    </citation>
    <scope>NUCLEOTIDE SEQUENCE [LARGE SCALE GENOMIC DNA]</scope>
    <source>
        <strain evidence="2">SB210</strain>
    </source>
</reference>
<name>Q23ME3_TETTS</name>
<dbReference type="OrthoDB" id="308449at2759"/>
<organism evidence="1 2">
    <name type="scientific">Tetrahymena thermophila (strain SB210)</name>
    <dbReference type="NCBI Taxonomy" id="312017"/>
    <lineage>
        <taxon>Eukaryota</taxon>
        <taxon>Sar</taxon>
        <taxon>Alveolata</taxon>
        <taxon>Ciliophora</taxon>
        <taxon>Intramacronucleata</taxon>
        <taxon>Oligohymenophorea</taxon>
        <taxon>Hymenostomatida</taxon>
        <taxon>Tetrahymenina</taxon>
        <taxon>Tetrahymenidae</taxon>
        <taxon>Tetrahymena</taxon>
    </lineage>
</organism>
<dbReference type="InParanoid" id="Q23ME3"/>
<dbReference type="EMBL" id="GG662661">
    <property type="protein sequence ID" value="EAR97696.1"/>
    <property type="molecule type" value="Genomic_DNA"/>
</dbReference>
<dbReference type="InterPro" id="IPR015943">
    <property type="entry name" value="WD40/YVTN_repeat-like_dom_sf"/>
</dbReference>
<keyword evidence="2" id="KW-1185">Reference proteome</keyword>
<accession>Q23ME3</accession>
<evidence type="ECO:0000313" key="1">
    <source>
        <dbReference type="EMBL" id="EAR97696.1"/>
    </source>
</evidence>
<protein>
    <submittedName>
        <fullName evidence="1">Uncharacterized protein</fullName>
    </submittedName>
</protein>